<keyword evidence="1" id="KW-0732">Signal</keyword>
<dbReference type="EMBL" id="CM008053">
    <property type="protein sequence ID" value="PVH34231.1"/>
    <property type="molecule type" value="Genomic_DNA"/>
</dbReference>
<feature type="chain" id="PRO_5015434200" evidence="1">
    <location>
        <begin position="20"/>
        <end position="80"/>
    </location>
</feature>
<dbReference type="Gramene" id="PVH34231">
    <property type="protein sequence ID" value="PVH34231"/>
    <property type="gene ID" value="PAHAL_8G177500"/>
</dbReference>
<reference evidence="2" key="1">
    <citation type="submission" date="2018-04" db="EMBL/GenBank/DDBJ databases">
        <title>WGS assembly of Panicum hallii.</title>
        <authorList>
            <person name="Lovell J."/>
            <person name="Jenkins J."/>
            <person name="Lowry D."/>
            <person name="Mamidi S."/>
            <person name="Sreedasyam A."/>
            <person name="Weng X."/>
            <person name="Barry K."/>
            <person name="Bonette J."/>
            <person name="Campitelli B."/>
            <person name="Daum C."/>
            <person name="Gordon S."/>
            <person name="Gould B."/>
            <person name="Lipzen A."/>
            <person name="Macqueen A."/>
            <person name="Palacio-Mejia J."/>
            <person name="Plott C."/>
            <person name="Shakirov E."/>
            <person name="Shu S."/>
            <person name="Yoshinaga Y."/>
            <person name="Zane M."/>
            <person name="Rokhsar D."/>
            <person name="Grimwood J."/>
            <person name="Schmutz J."/>
            <person name="Juenger T."/>
        </authorList>
    </citation>
    <scope>NUCLEOTIDE SEQUENCE [LARGE SCALE GENOMIC DNA]</scope>
    <source>
        <strain evidence="2">FIL2</strain>
    </source>
</reference>
<accession>A0A2T8I9A6</accession>
<proteinExistence type="predicted"/>
<evidence type="ECO:0000313" key="2">
    <source>
        <dbReference type="EMBL" id="PVH34231.1"/>
    </source>
</evidence>
<protein>
    <submittedName>
        <fullName evidence="2">Uncharacterized protein</fullName>
    </submittedName>
</protein>
<sequence length="80" mass="8851">MTNCVLSSCTWIIIVGASCRPSTFWDSLAQCIDSNSRIIIVGASCRPSTFWDSLAQCIDSNSRSSLLQILLEESDPYLIF</sequence>
<evidence type="ECO:0000256" key="1">
    <source>
        <dbReference type="SAM" id="SignalP"/>
    </source>
</evidence>
<organism evidence="2">
    <name type="scientific">Panicum hallii</name>
    <dbReference type="NCBI Taxonomy" id="206008"/>
    <lineage>
        <taxon>Eukaryota</taxon>
        <taxon>Viridiplantae</taxon>
        <taxon>Streptophyta</taxon>
        <taxon>Embryophyta</taxon>
        <taxon>Tracheophyta</taxon>
        <taxon>Spermatophyta</taxon>
        <taxon>Magnoliopsida</taxon>
        <taxon>Liliopsida</taxon>
        <taxon>Poales</taxon>
        <taxon>Poaceae</taxon>
        <taxon>PACMAD clade</taxon>
        <taxon>Panicoideae</taxon>
        <taxon>Panicodae</taxon>
        <taxon>Paniceae</taxon>
        <taxon>Panicinae</taxon>
        <taxon>Panicum</taxon>
        <taxon>Panicum sect. Panicum</taxon>
    </lineage>
</organism>
<dbReference type="Proteomes" id="UP000243499">
    <property type="component" value="Chromosome 8"/>
</dbReference>
<gene>
    <name evidence="2" type="ORF">PAHAL_8G177500</name>
</gene>
<dbReference type="AlphaFoldDB" id="A0A2T8I9A6"/>
<feature type="signal peptide" evidence="1">
    <location>
        <begin position="1"/>
        <end position="19"/>
    </location>
</feature>
<name>A0A2T8I9A6_9POAL</name>